<proteinExistence type="predicted"/>
<keyword evidence="1" id="KW-0472">Membrane</keyword>
<dbReference type="Gene3D" id="2.60.450.10">
    <property type="entry name" value="Lipopolysaccharide (LPS) transport protein A like domain"/>
    <property type="match status" value="1"/>
</dbReference>
<dbReference type="AlphaFoldDB" id="A0A327Y006"/>
<evidence type="ECO:0000313" key="2">
    <source>
        <dbReference type="EMBL" id="RAK13366.1"/>
    </source>
</evidence>
<keyword evidence="1" id="KW-0812">Transmembrane</keyword>
<evidence type="ECO:0000256" key="1">
    <source>
        <dbReference type="SAM" id="Phobius"/>
    </source>
</evidence>
<dbReference type="Pfam" id="PF06835">
    <property type="entry name" value="LptC"/>
    <property type="match status" value="1"/>
</dbReference>
<comment type="caution">
    <text evidence="2">The sequence shown here is derived from an EMBL/GenBank/DDBJ whole genome shotgun (WGS) entry which is preliminary data.</text>
</comment>
<dbReference type="RefSeq" id="WP_009505865.1">
    <property type="nucleotide sequence ID" value="NZ_LIGL01000023.1"/>
</dbReference>
<dbReference type="Proteomes" id="UP000249165">
    <property type="component" value="Unassembled WGS sequence"/>
</dbReference>
<dbReference type="EMBL" id="QLMG01000035">
    <property type="protein sequence ID" value="RAK13366.1"/>
    <property type="molecule type" value="Genomic_DNA"/>
</dbReference>
<keyword evidence="3" id="KW-1185">Reference proteome</keyword>
<feature type="transmembrane region" description="Helical" evidence="1">
    <location>
        <begin position="12"/>
        <end position="33"/>
    </location>
</feature>
<name>A0A327Y006_9RHOB</name>
<dbReference type="InterPro" id="IPR010664">
    <property type="entry name" value="LipoPS_assembly_LptC-rel"/>
</dbReference>
<protein>
    <submittedName>
        <fullName evidence="2">Lipopolysaccharide export system protein LptC</fullName>
    </submittedName>
</protein>
<sequence>MARRGDSYTRLIGWLKLALPLMALAMLSTIFLLPRRSEPVNTLPVHAGDTPGAAREQIVAPLYTGTTAGGDRLSFTADTVEPLSDGLQQILAHSLVARLDLTDGSRIGLRAQTATIDDANRSADLQGAVRIDSSTGYVIDTERLRSAIDRISAETLAPVSGTGPAGTFTAGKLTIRSDETTGDVQLLFTGGVNLIYDPQDP</sequence>
<keyword evidence="1" id="KW-1133">Transmembrane helix</keyword>
<evidence type="ECO:0000313" key="3">
    <source>
        <dbReference type="Proteomes" id="UP000249165"/>
    </source>
</evidence>
<organism evidence="2 3">
    <name type="scientific">Salipiger aestuarii</name>
    <dbReference type="NCBI Taxonomy" id="568098"/>
    <lineage>
        <taxon>Bacteria</taxon>
        <taxon>Pseudomonadati</taxon>
        <taxon>Pseudomonadota</taxon>
        <taxon>Alphaproteobacteria</taxon>
        <taxon>Rhodobacterales</taxon>
        <taxon>Roseobacteraceae</taxon>
        <taxon>Salipiger</taxon>
    </lineage>
</organism>
<reference evidence="2 3" key="1">
    <citation type="submission" date="2018-06" db="EMBL/GenBank/DDBJ databases">
        <title>Genomic Encyclopedia of Archaeal and Bacterial Type Strains, Phase II (KMG-II): from individual species to whole genera.</title>
        <authorList>
            <person name="Goeker M."/>
        </authorList>
    </citation>
    <scope>NUCLEOTIDE SEQUENCE [LARGE SCALE GENOMIC DNA]</scope>
    <source>
        <strain evidence="2 3">DSM 22011</strain>
    </source>
</reference>
<gene>
    <name evidence="2" type="ORF">ATI53_103516</name>
</gene>
<accession>A0A327Y006</accession>
<dbReference type="OrthoDB" id="7871110at2"/>